<keyword evidence="5" id="KW-0472">Membrane</keyword>
<proteinExistence type="inferred from homology"/>
<evidence type="ECO:0000259" key="9">
    <source>
        <dbReference type="Pfam" id="PF25198"/>
    </source>
</evidence>
<organism evidence="10 11">
    <name type="scientific">Paenibacillus phoenicis</name>
    <dbReference type="NCBI Taxonomy" id="554117"/>
    <lineage>
        <taxon>Bacteria</taxon>
        <taxon>Bacillati</taxon>
        <taxon>Bacillota</taxon>
        <taxon>Bacilli</taxon>
        <taxon>Bacillales</taxon>
        <taxon>Paenibacillaceae</taxon>
        <taxon>Paenibacillus</taxon>
    </lineage>
</organism>
<feature type="domain" description="Spore germination protein N-terminal" evidence="9">
    <location>
        <begin position="23"/>
        <end position="198"/>
    </location>
</feature>
<comment type="subcellular location">
    <subcellularLocation>
        <location evidence="1">Membrane</location>
        <topology evidence="1">Lipid-anchor</topology>
    </subcellularLocation>
</comment>
<dbReference type="InterPro" id="IPR038501">
    <property type="entry name" value="Spore_GerAC_C_sf"/>
</dbReference>
<dbReference type="InterPro" id="IPR046953">
    <property type="entry name" value="Spore_GerAC-like_C"/>
</dbReference>
<evidence type="ECO:0000256" key="7">
    <source>
        <dbReference type="ARBA" id="ARBA00023288"/>
    </source>
</evidence>
<comment type="similarity">
    <text evidence="2">Belongs to the GerABKC lipoprotein family.</text>
</comment>
<dbReference type="Gene3D" id="6.20.190.10">
    <property type="entry name" value="Nutrient germinant receptor protein C, domain 1"/>
    <property type="match status" value="1"/>
</dbReference>
<keyword evidence="7" id="KW-0449">Lipoprotein</keyword>
<evidence type="ECO:0000259" key="8">
    <source>
        <dbReference type="Pfam" id="PF05504"/>
    </source>
</evidence>
<evidence type="ECO:0000313" key="11">
    <source>
        <dbReference type="Proteomes" id="UP001292216"/>
    </source>
</evidence>
<dbReference type="Gene3D" id="3.30.300.210">
    <property type="entry name" value="Nutrient germinant receptor protein C, domain 3"/>
    <property type="match status" value="1"/>
</dbReference>
<dbReference type="RefSeq" id="WP_323078030.1">
    <property type="nucleotide sequence ID" value="NZ_CBCSKM010000001.1"/>
</dbReference>
<name>A0ABU5PNE6_9BACL</name>
<dbReference type="InterPro" id="IPR008844">
    <property type="entry name" value="Spore_GerAC-like"/>
</dbReference>
<reference evidence="10 11" key="1">
    <citation type="submission" date="2023-12" db="EMBL/GenBank/DDBJ databases">
        <title>Whole genome sequencing of Paenibacillus phoenicis isolated from the Phoenix Mars Lander spacecraft assembly facility.</title>
        <authorList>
            <person name="Garcia A."/>
            <person name="Venkateswaran K."/>
        </authorList>
    </citation>
    <scope>NUCLEOTIDE SEQUENCE [LARGE SCALE GENOMIC DNA]</scope>
    <source>
        <strain evidence="10 11">3PO2SA</strain>
    </source>
</reference>
<keyword evidence="3" id="KW-0309">Germination</keyword>
<dbReference type="Pfam" id="PF05504">
    <property type="entry name" value="Spore_GerAC"/>
    <property type="match status" value="1"/>
</dbReference>
<accession>A0ABU5PNE6</accession>
<dbReference type="InterPro" id="IPR057336">
    <property type="entry name" value="GerAC_N"/>
</dbReference>
<keyword evidence="11" id="KW-1185">Reference proteome</keyword>
<dbReference type="PANTHER" id="PTHR35789:SF1">
    <property type="entry name" value="SPORE GERMINATION PROTEIN B3"/>
    <property type="match status" value="1"/>
</dbReference>
<dbReference type="EMBL" id="JAYERP010000001">
    <property type="protein sequence ID" value="MEA3571460.1"/>
    <property type="molecule type" value="Genomic_DNA"/>
</dbReference>
<sequence>MRIRAMWLLVILCVMLPLSGCWDAEELNRRAVVSGIGIDRGPGNKDYLVSFQVIIADEISGKIGRGGTPTTVYTAEGRSIMEAVRKASLQVPRLMSTAHVRIVVISEELARQGISDILDFLDRDSDIRLTAKIFIAKKGIRALDVIAGLSPMGKITAYTLAQKAEMTSREYGANYPVEVDDLIREVLVPNSGPVINGVDIVGSVQEVRKKNNLEETDNLGLLVMSNLAVFKGDQLKGWLNENESRGLIWLRDKLHNTSIVITPDDQGTITLDVRRSKTSIRAILKDGEDPIFVVKVMAQLSVREMDSPIDFRDLATLDALEKDVNQEILKDIKAAVQTAQSLNSDVLCFGRTLELQHPKVWKQLKGQWSDIFPKVAVEYHIDSIVRNSQMRDRSFQYNLKKKE</sequence>
<evidence type="ECO:0000256" key="1">
    <source>
        <dbReference type="ARBA" id="ARBA00004635"/>
    </source>
</evidence>
<evidence type="ECO:0000256" key="4">
    <source>
        <dbReference type="ARBA" id="ARBA00022729"/>
    </source>
</evidence>
<keyword evidence="4" id="KW-0732">Signal</keyword>
<dbReference type="Proteomes" id="UP001292216">
    <property type="component" value="Unassembled WGS sequence"/>
</dbReference>
<dbReference type="Pfam" id="PF25198">
    <property type="entry name" value="Spore_GerAC_N"/>
    <property type="match status" value="1"/>
</dbReference>
<evidence type="ECO:0000256" key="2">
    <source>
        <dbReference type="ARBA" id="ARBA00007886"/>
    </source>
</evidence>
<evidence type="ECO:0000256" key="6">
    <source>
        <dbReference type="ARBA" id="ARBA00023139"/>
    </source>
</evidence>
<dbReference type="NCBIfam" id="TIGR02887">
    <property type="entry name" value="spore_ger_x_C"/>
    <property type="match status" value="1"/>
</dbReference>
<feature type="domain" description="Spore germination GerAC-like C-terminal" evidence="8">
    <location>
        <begin position="226"/>
        <end position="388"/>
    </location>
</feature>
<evidence type="ECO:0000256" key="3">
    <source>
        <dbReference type="ARBA" id="ARBA00022544"/>
    </source>
</evidence>
<evidence type="ECO:0000256" key="5">
    <source>
        <dbReference type="ARBA" id="ARBA00023136"/>
    </source>
</evidence>
<evidence type="ECO:0000313" key="10">
    <source>
        <dbReference type="EMBL" id="MEA3571460.1"/>
    </source>
</evidence>
<keyword evidence="6" id="KW-0564">Palmitate</keyword>
<protein>
    <submittedName>
        <fullName evidence="10">Ger(X)C family spore germination protein</fullName>
    </submittedName>
</protein>
<comment type="caution">
    <text evidence="10">The sequence shown here is derived from an EMBL/GenBank/DDBJ whole genome shotgun (WGS) entry which is preliminary data.</text>
</comment>
<gene>
    <name evidence="10" type="ORF">U9M73_16020</name>
</gene>
<dbReference type="PANTHER" id="PTHR35789">
    <property type="entry name" value="SPORE GERMINATION PROTEIN B3"/>
    <property type="match status" value="1"/>
</dbReference>